<dbReference type="EMBL" id="CAXDID020000088">
    <property type="protein sequence ID" value="CAL6021277.1"/>
    <property type="molecule type" value="Genomic_DNA"/>
</dbReference>
<proteinExistence type="predicted"/>
<evidence type="ECO:0000313" key="2">
    <source>
        <dbReference type="EMBL" id="CAI9934350.1"/>
    </source>
</evidence>
<keyword evidence="1" id="KW-0175">Coiled coil</keyword>
<dbReference type="EMBL" id="CATOUU010000564">
    <property type="protein sequence ID" value="CAI9934350.1"/>
    <property type="molecule type" value="Genomic_DNA"/>
</dbReference>
<dbReference type="EMBL" id="CATOUU010000831">
    <property type="protein sequence ID" value="CAI9952126.1"/>
    <property type="molecule type" value="Genomic_DNA"/>
</dbReference>
<evidence type="ECO:0000313" key="6">
    <source>
        <dbReference type="Proteomes" id="UP001642409"/>
    </source>
</evidence>
<name>A0AA86P9E5_9EUKA</name>
<gene>
    <name evidence="2" type="ORF">HINF_LOCUS21995</name>
    <name evidence="5" type="ORF">HINF_LOCUS28093</name>
    <name evidence="3" type="ORF">HINF_LOCUS39771</name>
    <name evidence="4" type="ORF">HINF_LOCUS6942</name>
</gene>
<sequence>MSVDNENTVKKSLNDYKAEKKRLKEQQEVIRQEAAQKGKQTYYSNEYKTLCENQQQEILQLKIQQQQQSQLIFDLQQQLKYHQEQHNPHTSAQTQTEQIEQPLPDPQILQEYPEQQQEVQNPQLISDVFQRISTSINSQNSNLVRKTRLIEFLDLAQTKFILKNSWTCQKYKLWTNQANTHIKL</sequence>
<dbReference type="AlphaFoldDB" id="A0AA86P9E5"/>
<protein>
    <submittedName>
        <fullName evidence="4">Hypothetical_protein</fullName>
    </submittedName>
</protein>
<evidence type="ECO:0000313" key="3">
    <source>
        <dbReference type="EMBL" id="CAI9952126.1"/>
    </source>
</evidence>
<comment type="caution">
    <text evidence="2">The sequence shown here is derived from an EMBL/GenBank/DDBJ whole genome shotgun (WGS) entry which is preliminary data.</text>
</comment>
<dbReference type="Proteomes" id="UP001642409">
    <property type="component" value="Unassembled WGS sequence"/>
</dbReference>
<evidence type="ECO:0000313" key="4">
    <source>
        <dbReference type="EMBL" id="CAL5982035.1"/>
    </source>
</evidence>
<organism evidence="2">
    <name type="scientific">Hexamita inflata</name>
    <dbReference type="NCBI Taxonomy" id="28002"/>
    <lineage>
        <taxon>Eukaryota</taxon>
        <taxon>Metamonada</taxon>
        <taxon>Diplomonadida</taxon>
        <taxon>Hexamitidae</taxon>
        <taxon>Hexamitinae</taxon>
        <taxon>Hexamita</taxon>
    </lineage>
</organism>
<reference evidence="2" key="1">
    <citation type="submission" date="2023-06" db="EMBL/GenBank/DDBJ databases">
        <authorList>
            <person name="Kurt Z."/>
        </authorList>
    </citation>
    <scope>NUCLEOTIDE SEQUENCE</scope>
</reference>
<dbReference type="EMBL" id="CAXDID020000014">
    <property type="protein sequence ID" value="CAL5982035.1"/>
    <property type="molecule type" value="Genomic_DNA"/>
</dbReference>
<reference evidence="4 6" key="2">
    <citation type="submission" date="2024-07" db="EMBL/GenBank/DDBJ databases">
        <authorList>
            <person name="Akdeniz Z."/>
        </authorList>
    </citation>
    <scope>NUCLEOTIDE SEQUENCE [LARGE SCALE GENOMIC DNA]</scope>
</reference>
<evidence type="ECO:0000313" key="5">
    <source>
        <dbReference type="EMBL" id="CAL6021277.1"/>
    </source>
</evidence>
<accession>A0AA86P9E5</accession>
<evidence type="ECO:0000256" key="1">
    <source>
        <dbReference type="SAM" id="Coils"/>
    </source>
</evidence>
<feature type="coiled-coil region" evidence="1">
    <location>
        <begin position="6"/>
        <end position="64"/>
    </location>
</feature>
<keyword evidence="6" id="KW-1185">Reference proteome</keyword>